<keyword evidence="4" id="KW-1185">Reference proteome</keyword>
<dbReference type="STRING" id="1302690.BUE76_23770"/>
<proteinExistence type="predicted"/>
<name>A0A1M4SMV6_9BACT</name>
<protein>
    <submittedName>
        <fullName evidence="3">Putative beta-lactamase-inhibitor-like, PepSY-like</fullName>
    </submittedName>
</protein>
<sequence>MKSLLIAAALAVLTVSCNAQANAKDAVPQKVKESFAKMHPGVQAKWEKEDSDYEAIFRKTGKEMSVVFHEDGQLLEEETEILANQLPANALAYVSKQYPGKEVKEAAKIVDAFGKVVYEVVVAGKDLLFTPAGEFIKIVGQ</sequence>
<evidence type="ECO:0000256" key="1">
    <source>
        <dbReference type="SAM" id="SignalP"/>
    </source>
</evidence>
<dbReference type="Gene3D" id="3.10.450.360">
    <property type="match status" value="1"/>
</dbReference>
<dbReference type="PROSITE" id="PS51257">
    <property type="entry name" value="PROKAR_LIPOPROTEIN"/>
    <property type="match status" value="1"/>
</dbReference>
<dbReference type="Pfam" id="PF11396">
    <property type="entry name" value="PepSY_like"/>
    <property type="match status" value="1"/>
</dbReference>
<evidence type="ECO:0000313" key="4">
    <source>
        <dbReference type="Proteomes" id="UP000184368"/>
    </source>
</evidence>
<accession>A0A1M4SMV6</accession>
<reference evidence="3 4" key="1">
    <citation type="submission" date="2016-11" db="EMBL/GenBank/DDBJ databases">
        <authorList>
            <person name="Jaros S."/>
            <person name="Januszkiewicz K."/>
            <person name="Wedrychowicz H."/>
        </authorList>
    </citation>
    <scope>NUCLEOTIDE SEQUENCE [LARGE SCALE GENOMIC DNA]</scope>
    <source>
        <strain evidence="3 4">DSM 26897</strain>
    </source>
</reference>
<dbReference type="InterPro" id="IPR021533">
    <property type="entry name" value="PepSY-like"/>
</dbReference>
<feature type="signal peptide" evidence="1">
    <location>
        <begin position="1"/>
        <end position="21"/>
    </location>
</feature>
<dbReference type="SUPFAM" id="SSF160574">
    <property type="entry name" value="BT0923-like"/>
    <property type="match status" value="1"/>
</dbReference>
<dbReference type="Proteomes" id="UP000184368">
    <property type="component" value="Unassembled WGS sequence"/>
</dbReference>
<evidence type="ECO:0000313" key="3">
    <source>
        <dbReference type="EMBL" id="SHE33550.1"/>
    </source>
</evidence>
<dbReference type="AlphaFoldDB" id="A0A1M4SMV6"/>
<feature type="chain" id="PRO_5009907366" evidence="1">
    <location>
        <begin position="22"/>
        <end position="141"/>
    </location>
</feature>
<feature type="domain" description="Putative beta-lactamase-inhibitor-like PepSY-like" evidence="2">
    <location>
        <begin position="52"/>
        <end position="137"/>
    </location>
</feature>
<keyword evidence="1" id="KW-0732">Signal</keyword>
<dbReference type="EMBL" id="FQUO01000001">
    <property type="protein sequence ID" value="SHE33550.1"/>
    <property type="molecule type" value="Genomic_DNA"/>
</dbReference>
<organism evidence="3 4">
    <name type="scientific">Cnuella takakiae</name>
    <dbReference type="NCBI Taxonomy" id="1302690"/>
    <lineage>
        <taxon>Bacteria</taxon>
        <taxon>Pseudomonadati</taxon>
        <taxon>Bacteroidota</taxon>
        <taxon>Chitinophagia</taxon>
        <taxon>Chitinophagales</taxon>
        <taxon>Chitinophagaceae</taxon>
        <taxon>Cnuella</taxon>
    </lineage>
</organism>
<evidence type="ECO:0000259" key="2">
    <source>
        <dbReference type="Pfam" id="PF11396"/>
    </source>
</evidence>
<gene>
    <name evidence="3" type="ORF">SAMN05444008_101178</name>
</gene>